<accession>A0A1I1P8T0</accession>
<organism evidence="1 2">
    <name type="scientific">Algibacter pectinivorans</name>
    <dbReference type="NCBI Taxonomy" id="870482"/>
    <lineage>
        <taxon>Bacteria</taxon>
        <taxon>Pseudomonadati</taxon>
        <taxon>Bacteroidota</taxon>
        <taxon>Flavobacteriia</taxon>
        <taxon>Flavobacteriales</taxon>
        <taxon>Flavobacteriaceae</taxon>
        <taxon>Algibacter</taxon>
    </lineage>
</organism>
<gene>
    <name evidence="1" type="ORF">SAMN04487987_103300</name>
</gene>
<dbReference type="EMBL" id="FOMI01000003">
    <property type="protein sequence ID" value="SFD06314.1"/>
    <property type="molecule type" value="Genomic_DNA"/>
</dbReference>
<proteinExistence type="predicted"/>
<dbReference type="Proteomes" id="UP000199439">
    <property type="component" value="Unassembled WGS sequence"/>
</dbReference>
<keyword evidence="2" id="KW-1185">Reference proteome</keyword>
<evidence type="ECO:0000313" key="1">
    <source>
        <dbReference type="EMBL" id="SFD06314.1"/>
    </source>
</evidence>
<dbReference type="RefSeq" id="WP_175473527.1">
    <property type="nucleotide sequence ID" value="NZ_FOMI01000003.1"/>
</dbReference>
<protein>
    <submittedName>
        <fullName evidence="1">Uncharacterized protein</fullName>
    </submittedName>
</protein>
<dbReference type="AlphaFoldDB" id="A0A1I1P8T0"/>
<name>A0A1I1P8T0_9FLAO</name>
<evidence type="ECO:0000313" key="2">
    <source>
        <dbReference type="Proteomes" id="UP000199439"/>
    </source>
</evidence>
<sequence length="58" mass="6280">MLLTITLILSGLVIFNLLLLKLSCNKTVKTQKVDKKPVVLRTRLTVAPTTQTLAATGS</sequence>
<reference evidence="2" key="1">
    <citation type="submission" date="2016-10" db="EMBL/GenBank/DDBJ databases">
        <authorList>
            <person name="Varghese N."/>
            <person name="Submissions S."/>
        </authorList>
    </citation>
    <scope>NUCLEOTIDE SEQUENCE [LARGE SCALE GENOMIC DNA]</scope>
    <source>
        <strain evidence="2">DSM 25730</strain>
    </source>
</reference>